<protein>
    <submittedName>
        <fullName evidence="1">Uncharacterized protein</fullName>
    </submittedName>
</protein>
<name>A0A821XVT3_9NEOP</name>
<reference evidence="1" key="1">
    <citation type="submission" date="2021-02" db="EMBL/GenBank/DDBJ databases">
        <authorList>
            <person name="Steward A R."/>
        </authorList>
    </citation>
    <scope>NUCLEOTIDE SEQUENCE</scope>
</reference>
<comment type="caution">
    <text evidence="1">The sequence shown here is derived from an EMBL/GenBank/DDBJ whole genome shotgun (WGS) entry which is preliminary data.</text>
</comment>
<keyword evidence="2" id="KW-1185">Reference proteome</keyword>
<dbReference type="EMBL" id="CAJOBZ010000073">
    <property type="protein sequence ID" value="CAF4951787.1"/>
    <property type="molecule type" value="Genomic_DNA"/>
</dbReference>
<dbReference type="PANTHER" id="PTHR33667">
    <property type="entry name" value="SI:DKEY-57N24.6"/>
    <property type="match status" value="1"/>
</dbReference>
<evidence type="ECO:0000313" key="1">
    <source>
        <dbReference type="EMBL" id="CAF4951787.1"/>
    </source>
</evidence>
<sequence>MNKGTPNKSIVANLDGFCKSTFTLTFVIEIIGLEVWHDCNEGWLDLGTCYQAVKVQYQLYPGQSFDVDVLVWPHVVKVWCGMQYGWARTWQFLERRWFAFSIRHAFPVRVADLRSHTATVTSVMGFGSLGANAKNDKNLEVYLPELKFGEKRYFAGVIESEQSVVVFLQDLIWQSVEAFIPSSYLDGLFDTPRAVSDVRHQDAVIDKVHETILCRSLFEEEFLQPEEVDQARERRESKFLREKKKTAEVQKFKYEIKLSGDTLLSAVGKVIQFETVGDRPVDQGEMIVLISTNNLPAQDDQPMIFVNIEKITNVPTTEFKKSRVTHLYTRWNIGNDIRESEKLQINMKRTMNFSDHHAVLLHNSTAARVTADFLDNSFIIEIRGTRLPSNRDKSLFYGKNRENNKNEILDIPIAIAKLDTSTLSKGISAIIREECSLLPPQLGLKTLDREDLCTNDTNGVGNCSSPEIIIIQPSVILDAQMTLEVSIGFVGCKPRGFGLSFSRLFCIVNESNTVLTIVRKITEINEQVLADSARDNLLTGFVVDAGDRAVLCVEGPRHGSILRVWHLTQNFYSRIKMLFSTSSNYGSRLYPDLVAAPVPFIVLKMYAPLSVLLACPQTYVGPTLPLPTRSALLKFGGFLANKLRTAPCRSDLPTSEELKSFRLELCSPPRPGSCLFDFNLVPNTYITDTTRLATNHRNKN</sequence>
<dbReference type="OrthoDB" id="188352at2759"/>
<dbReference type="Proteomes" id="UP000663880">
    <property type="component" value="Unassembled WGS sequence"/>
</dbReference>
<proteinExistence type="predicted"/>
<gene>
    <name evidence="1" type="ORF">PMACD_LOCUS15762</name>
</gene>
<evidence type="ECO:0000313" key="2">
    <source>
        <dbReference type="Proteomes" id="UP000663880"/>
    </source>
</evidence>
<dbReference type="AlphaFoldDB" id="A0A821XVT3"/>
<accession>A0A821XVT3</accession>
<dbReference type="PANTHER" id="PTHR33667:SF7">
    <property type="entry name" value="RIKEN CDNA 1810020O05 GENE"/>
    <property type="match status" value="1"/>
</dbReference>
<organism evidence="1 2">
    <name type="scientific">Pieris macdunnoughi</name>
    <dbReference type="NCBI Taxonomy" id="345717"/>
    <lineage>
        <taxon>Eukaryota</taxon>
        <taxon>Metazoa</taxon>
        <taxon>Ecdysozoa</taxon>
        <taxon>Arthropoda</taxon>
        <taxon>Hexapoda</taxon>
        <taxon>Insecta</taxon>
        <taxon>Pterygota</taxon>
        <taxon>Neoptera</taxon>
        <taxon>Endopterygota</taxon>
        <taxon>Lepidoptera</taxon>
        <taxon>Glossata</taxon>
        <taxon>Ditrysia</taxon>
        <taxon>Papilionoidea</taxon>
        <taxon>Pieridae</taxon>
        <taxon>Pierinae</taxon>
        <taxon>Pieris</taxon>
    </lineage>
</organism>